<reference evidence="19 21" key="1">
    <citation type="submission" date="2015-10" db="EMBL/GenBank/DDBJ databases">
        <title>Draft genomes sequences of Candida glabrata isolates 1A, 1B, 2A, 2B, 3A and 3B.</title>
        <authorList>
            <person name="Haavelsrud O.E."/>
            <person name="Gaustad P."/>
        </authorList>
    </citation>
    <scope>NUCLEOTIDE SEQUENCE [LARGE SCALE GENOMIC DNA]</scope>
    <source>
        <strain evidence="19">910700640</strain>
    </source>
</reference>
<dbReference type="VEuPathDB" id="FungiDB:GVI51_E02475"/>
<feature type="domain" description="ATP-dependent DNA ligase family profile" evidence="17">
    <location>
        <begin position="385"/>
        <end position="513"/>
    </location>
</feature>
<dbReference type="Pfam" id="PF01068">
    <property type="entry name" value="DNA_ligase_A_M"/>
    <property type="match status" value="1"/>
</dbReference>
<dbReference type="GO" id="GO:0006310">
    <property type="term" value="P:DNA recombination"/>
    <property type="evidence" value="ECO:0007669"/>
    <property type="project" value="UniProtKB-KW"/>
</dbReference>
<keyword evidence="12 15" id="KW-0234">DNA repair</keyword>
<organism evidence="19 21">
    <name type="scientific">Candida glabrata</name>
    <name type="common">Yeast</name>
    <name type="synonym">Torulopsis glabrata</name>
    <dbReference type="NCBI Taxonomy" id="5478"/>
    <lineage>
        <taxon>Eukaryota</taxon>
        <taxon>Fungi</taxon>
        <taxon>Dikarya</taxon>
        <taxon>Ascomycota</taxon>
        <taxon>Saccharomycotina</taxon>
        <taxon>Saccharomycetes</taxon>
        <taxon>Saccharomycetales</taxon>
        <taxon>Saccharomycetaceae</taxon>
        <taxon>Nakaseomyces</taxon>
    </lineage>
</organism>
<evidence type="ECO:0000256" key="11">
    <source>
        <dbReference type="ARBA" id="ARBA00023172"/>
    </source>
</evidence>
<keyword evidence="8 15" id="KW-0227">DNA damage</keyword>
<comment type="cofactor">
    <cofactor evidence="1">
        <name>Mg(2+)</name>
        <dbReference type="ChEBI" id="CHEBI:18420"/>
    </cofactor>
</comment>
<keyword evidence="4 15" id="KW-0436">Ligase</keyword>
<evidence type="ECO:0000313" key="21">
    <source>
        <dbReference type="Proteomes" id="UP000054886"/>
    </source>
</evidence>
<evidence type="ECO:0000256" key="15">
    <source>
        <dbReference type="RuleBase" id="RU000617"/>
    </source>
</evidence>
<evidence type="ECO:0000256" key="4">
    <source>
        <dbReference type="ARBA" id="ARBA00022598"/>
    </source>
</evidence>
<evidence type="ECO:0000256" key="2">
    <source>
        <dbReference type="ARBA" id="ARBA00004123"/>
    </source>
</evidence>
<dbReference type="InterPro" id="IPR012308">
    <property type="entry name" value="DNA_ligase_ATP-dep_N"/>
</dbReference>
<keyword evidence="9 15" id="KW-0067">ATP-binding</keyword>
<dbReference type="PROSITE" id="PS50172">
    <property type="entry name" value="BRCT"/>
    <property type="match status" value="2"/>
</dbReference>
<dbReference type="Gene3D" id="2.40.50.140">
    <property type="entry name" value="Nucleic acid-binding proteins"/>
    <property type="match status" value="1"/>
</dbReference>
<evidence type="ECO:0000313" key="20">
    <source>
        <dbReference type="EMBL" id="KTA95161.1"/>
    </source>
</evidence>
<dbReference type="EC" id="6.5.1.1" evidence="15"/>
<dbReference type="GO" id="GO:0097680">
    <property type="term" value="P:double-strand break repair via classical nonhomologous end joining"/>
    <property type="evidence" value="ECO:0007669"/>
    <property type="project" value="EnsemblFungi"/>
</dbReference>
<dbReference type="InterPro" id="IPR016059">
    <property type="entry name" value="DNA_ligase_ATP-dep_CS"/>
</dbReference>
<name>A0A0W0C5Q8_CANGB</name>
<dbReference type="CDD" id="cd07968">
    <property type="entry name" value="OBF_DNA_ligase_IV"/>
    <property type="match status" value="1"/>
</dbReference>
<evidence type="ECO:0000256" key="6">
    <source>
        <dbReference type="ARBA" id="ARBA00022737"/>
    </source>
</evidence>
<comment type="subcellular location">
    <subcellularLocation>
        <location evidence="2">Nucleus</location>
    </subcellularLocation>
</comment>
<dbReference type="GO" id="GO:0006297">
    <property type="term" value="P:nucleotide-excision repair, DNA gap filling"/>
    <property type="evidence" value="ECO:0007669"/>
    <property type="project" value="TreeGrafter"/>
</dbReference>
<dbReference type="EMBL" id="LLZZ01000188">
    <property type="protein sequence ID" value="KTA95161.1"/>
    <property type="molecule type" value="Genomic_DNA"/>
</dbReference>
<dbReference type="PANTHER" id="PTHR45997">
    <property type="entry name" value="DNA LIGASE 4"/>
    <property type="match status" value="1"/>
</dbReference>
<dbReference type="InterPro" id="IPR036420">
    <property type="entry name" value="BRCT_dom_sf"/>
</dbReference>
<dbReference type="InterPro" id="IPR001357">
    <property type="entry name" value="BRCT_dom"/>
</dbReference>
<feature type="domain" description="BRCT" evidence="18">
    <location>
        <begin position="849"/>
        <end position="945"/>
    </location>
</feature>
<keyword evidence="5" id="KW-0479">Metal-binding</keyword>
<evidence type="ECO:0000259" key="18">
    <source>
        <dbReference type="PROSITE" id="PS50172"/>
    </source>
</evidence>
<comment type="catalytic activity">
    <reaction evidence="14 15">
        <text>ATP + (deoxyribonucleotide)n-3'-hydroxyl + 5'-phospho-(deoxyribonucleotide)m = (deoxyribonucleotide)n+m + AMP + diphosphate.</text>
        <dbReference type="EC" id="6.5.1.1"/>
    </reaction>
</comment>
<dbReference type="GO" id="GO:0043007">
    <property type="term" value="P:maintenance of rDNA"/>
    <property type="evidence" value="ECO:0007669"/>
    <property type="project" value="EnsemblFungi"/>
</dbReference>
<dbReference type="GO" id="GO:0032807">
    <property type="term" value="C:DNA ligase IV complex"/>
    <property type="evidence" value="ECO:0007669"/>
    <property type="project" value="EnsemblFungi"/>
</dbReference>
<protein>
    <recommendedName>
        <fullName evidence="15">DNA ligase</fullName>
        <ecNumber evidence="15">6.5.1.1</ecNumber>
    </recommendedName>
</protein>
<dbReference type="GO" id="GO:0003677">
    <property type="term" value="F:DNA binding"/>
    <property type="evidence" value="ECO:0007669"/>
    <property type="project" value="InterPro"/>
</dbReference>
<evidence type="ECO:0000313" key="19">
    <source>
        <dbReference type="EMBL" id="KTA95094.1"/>
    </source>
</evidence>
<evidence type="ECO:0000256" key="16">
    <source>
        <dbReference type="RuleBase" id="RU004196"/>
    </source>
</evidence>
<dbReference type="NCBIfam" id="TIGR00574">
    <property type="entry name" value="dnl1"/>
    <property type="match status" value="1"/>
</dbReference>
<dbReference type="GO" id="GO:0046872">
    <property type="term" value="F:metal ion binding"/>
    <property type="evidence" value="ECO:0007669"/>
    <property type="project" value="UniProtKB-KW"/>
</dbReference>
<dbReference type="CDD" id="cd07903">
    <property type="entry name" value="Adenylation_DNA_ligase_IV"/>
    <property type="match status" value="1"/>
</dbReference>
<evidence type="ECO:0000256" key="14">
    <source>
        <dbReference type="ARBA" id="ARBA00034003"/>
    </source>
</evidence>
<evidence type="ECO:0000256" key="3">
    <source>
        <dbReference type="ARBA" id="ARBA00007572"/>
    </source>
</evidence>
<keyword evidence="6" id="KW-0677">Repeat</keyword>
<feature type="domain" description="BRCT" evidence="18">
    <location>
        <begin position="688"/>
        <end position="787"/>
    </location>
</feature>
<dbReference type="PROSITE" id="PS50160">
    <property type="entry name" value="DNA_LIGASE_A3"/>
    <property type="match status" value="1"/>
</dbReference>
<evidence type="ECO:0000256" key="9">
    <source>
        <dbReference type="ARBA" id="ARBA00022840"/>
    </source>
</evidence>
<dbReference type="Gene3D" id="1.10.3260.10">
    <property type="entry name" value="DNA ligase, ATP-dependent, N-terminal domain"/>
    <property type="match status" value="1"/>
</dbReference>
<dbReference type="PANTHER" id="PTHR45997:SF1">
    <property type="entry name" value="DNA LIGASE 4"/>
    <property type="match status" value="1"/>
</dbReference>
<dbReference type="OMA" id="EGIMIKH"/>
<dbReference type="Proteomes" id="UP000054886">
    <property type="component" value="Unassembled WGS sequence"/>
</dbReference>
<evidence type="ECO:0000256" key="1">
    <source>
        <dbReference type="ARBA" id="ARBA00001946"/>
    </source>
</evidence>
<dbReference type="SUPFAM" id="SSF52113">
    <property type="entry name" value="BRCT domain"/>
    <property type="match status" value="2"/>
</dbReference>
<dbReference type="InterPro" id="IPR044125">
    <property type="entry name" value="Adenylation_DNA_ligase_IV"/>
</dbReference>
<dbReference type="InterPro" id="IPR036599">
    <property type="entry name" value="DNA_ligase_N_sf"/>
</dbReference>
<dbReference type="Gene3D" id="3.40.50.10190">
    <property type="entry name" value="BRCT domain"/>
    <property type="match status" value="2"/>
</dbReference>
<comment type="caution">
    <text evidence="19">The sequence shown here is derived from an EMBL/GenBank/DDBJ whole genome shotgun (WGS) entry which is preliminary data.</text>
</comment>
<dbReference type="Gene3D" id="3.30.470.30">
    <property type="entry name" value="DNA ligase/mRNA capping enzyme"/>
    <property type="match status" value="1"/>
</dbReference>
<keyword evidence="7 15" id="KW-0547">Nucleotide-binding</keyword>
<dbReference type="VEuPathDB" id="FungiDB:GWK60_E02475"/>
<evidence type="ECO:0000256" key="12">
    <source>
        <dbReference type="ARBA" id="ARBA00023204"/>
    </source>
</evidence>
<dbReference type="SUPFAM" id="SSF50249">
    <property type="entry name" value="Nucleic acid-binding proteins"/>
    <property type="match status" value="1"/>
</dbReference>
<dbReference type="VEuPathDB" id="FungiDB:CAGL0E02695g"/>
<dbReference type="EMBL" id="LLZZ01000192">
    <property type="protein sequence ID" value="KTA95094.1"/>
    <property type="molecule type" value="Genomic_DNA"/>
</dbReference>
<dbReference type="VEuPathDB" id="FungiDB:B1J91_E02695g"/>
<evidence type="ECO:0000259" key="17">
    <source>
        <dbReference type="PROSITE" id="PS50160"/>
    </source>
</evidence>
<dbReference type="InterPro" id="IPR012340">
    <property type="entry name" value="NA-bd_OB-fold"/>
</dbReference>
<dbReference type="AlphaFoldDB" id="A0A0W0C5Q8"/>
<gene>
    <name evidence="20" type="ORF">AO440_005575</name>
    <name evidence="19" type="ORF">AO440_005615</name>
</gene>
<dbReference type="InterPro" id="IPR012310">
    <property type="entry name" value="DNA_ligase_ATP-dep_cent"/>
</dbReference>
<dbReference type="InterPro" id="IPR029710">
    <property type="entry name" value="LIG4"/>
</dbReference>
<dbReference type="GO" id="GO:0071897">
    <property type="term" value="P:DNA biosynthetic process"/>
    <property type="evidence" value="ECO:0007669"/>
    <property type="project" value="InterPro"/>
</dbReference>
<dbReference type="SMART" id="SM00292">
    <property type="entry name" value="BRCT"/>
    <property type="match status" value="2"/>
</dbReference>
<keyword evidence="13" id="KW-0539">Nucleus</keyword>
<dbReference type="GO" id="GO:0003910">
    <property type="term" value="F:DNA ligase (ATP) activity"/>
    <property type="evidence" value="ECO:0007669"/>
    <property type="project" value="UniProtKB-EC"/>
</dbReference>
<dbReference type="Pfam" id="PF04675">
    <property type="entry name" value="DNA_ligase_A_N"/>
    <property type="match status" value="1"/>
</dbReference>
<dbReference type="InterPro" id="IPR000977">
    <property type="entry name" value="DNA_ligase_ATP-dep"/>
</dbReference>
<comment type="similarity">
    <text evidence="3 16">Belongs to the ATP-dependent DNA ligase family.</text>
</comment>
<evidence type="ECO:0000256" key="10">
    <source>
        <dbReference type="ARBA" id="ARBA00022842"/>
    </source>
</evidence>
<dbReference type="SUPFAM" id="SSF56091">
    <property type="entry name" value="DNA ligase/mRNA capping enzyme, catalytic domain"/>
    <property type="match status" value="1"/>
</dbReference>
<dbReference type="Pfam" id="PF16589">
    <property type="entry name" value="BRCT_2"/>
    <property type="match status" value="1"/>
</dbReference>
<evidence type="ECO:0000256" key="13">
    <source>
        <dbReference type="ARBA" id="ARBA00023242"/>
    </source>
</evidence>
<evidence type="ECO:0000256" key="5">
    <source>
        <dbReference type="ARBA" id="ARBA00022723"/>
    </source>
</evidence>
<dbReference type="SMR" id="A0A0W0C5Q8"/>
<sequence length="946" mass="109554">MADEGGLETGAHDELKGTEEQAVNFAPSPDFLWLCEQLFAKIDHVQFERANNLLTKPVTARYYEVISNFTTLWRTTVGNNIYPALRLILPYRDRRVFNIKDYTLIKAICAFLKLPKDSSTEKKLINWKQDAGRSVRLSKFCVEEIKKRRSEPQIDRNERITIDDLNGYLDQLAIERTEQGRSFKNLANSDIMNKCLTSMTFLEMQYFFDILLKNRPLGGHEHKLLNCWHPDAQDYLSVVSDLETVAKRLWDPSQRLGNQDLKINIGLAFAPQLATKLHVSYQKIGEKLGWDFFIEEKMDGERIQMHYTNFGSDIKFYSRRATDYTYLYGNNLKTGTLANFINLNKNVKDCVLDCEVVTFDSNNKIVLPFGMVKSSAKNMLSQDGIDTQGFHPLLMVFDVLYLNGATLVDLPYYKRREYLKQILTPTAHRIEIIKSIRANDEQMIKKSLEKALSVGSEGIILKRYDSRYVIASRSDDWIKIKPEYLEQFGENMDLVLMGRDPSKKDSLMLGLLDYEEVIQDSPIMVNSQSSEENSQRFRGFVSLCIIANGISNEEYKEIDRKTKGLWNDSEKIPPLEYMKFGSKVPRQWIDPKKSLILEIKARSLDNTRSSERKFAAGCTLFGGYCRQIREDKNWKTCYTLQEFERAKSGNNWRKRGSSKPQKVISKKRRYNIISSVNKALEDFAELEHRSDIFDGMYFYVLSDYFDGVKRKRIKKSEIQKVIVANGGQLVQNVITRNYNLNDLRIISSRNTVECNSLIVRGYDIISPKWVFDCLLSGKIMKLEPSHCFNFSKQLMDYAYKRIDQYGDPYERDINKYEWSSLTSEKICTTAKQQPDVQFDNSLMDVPHFLFHGRIVFLLSDNNNIQKESFMVDAYGGKVTNELSSANLVIVVGAVTQRRINDIRKQISSEVIKQDHPPRIPDMVSEGWLYDCIKQNTQVAEDNYRLP</sequence>
<proteinExistence type="inferred from homology"/>
<keyword evidence="10" id="KW-0460">Magnesium</keyword>
<evidence type="ECO:0000256" key="8">
    <source>
        <dbReference type="ARBA" id="ARBA00022763"/>
    </source>
</evidence>
<keyword evidence="11 15" id="KW-0233">DNA recombination</keyword>
<evidence type="ECO:0000256" key="7">
    <source>
        <dbReference type="ARBA" id="ARBA00022741"/>
    </source>
</evidence>
<accession>A0A0W0C5Q8</accession>
<dbReference type="GO" id="GO:0005524">
    <property type="term" value="F:ATP binding"/>
    <property type="evidence" value="ECO:0007669"/>
    <property type="project" value="UniProtKB-KW"/>
</dbReference>
<dbReference type="PROSITE" id="PS00697">
    <property type="entry name" value="DNA_LIGASE_A1"/>
    <property type="match status" value="1"/>
</dbReference>